<sequence length="125" mass="14066">MLKKILLLVGTMLLLAGCNTKDFSFSGESDHWKGDLNVNQSSDFEKQDFVLKYKGNDVDSVGDVAYTVEEDIREYGRTGVTLDENGVIRDSSESNPTNAKMSEDTEVKVTVKWDDQEETFTLEKN</sequence>
<dbReference type="Proteomes" id="UP000465062">
    <property type="component" value="Chromosome"/>
</dbReference>
<dbReference type="AlphaFoldDB" id="A0A6I6UKE1"/>
<gene>
    <name evidence="3" type="ORF">FHE72_16725</name>
</gene>
<feature type="region of interest" description="Disordered" evidence="1">
    <location>
        <begin position="87"/>
        <end position="106"/>
    </location>
</feature>
<feature type="signal peptide" evidence="2">
    <location>
        <begin position="1"/>
        <end position="16"/>
    </location>
</feature>
<proteinExistence type="predicted"/>
<dbReference type="RefSeq" id="WP_079532773.1">
    <property type="nucleotide sequence ID" value="NZ_CP047394.1"/>
</dbReference>
<dbReference type="KEGG" id="bvq:FHE72_16725"/>
<dbReference type="EMBL" id="CP047394">
    <property type="protein sequence ID" value="QHE62478.1"/>
    <property type="molecule type" value="Genomic_DNA"/>
</dbReference>
<organism evidence="3 4">
    <name type="scientific">Rossellomorea vietnamensis</name>
    <dbReference type="NCBI Taxonomy" id="218284"/>
    <lineage>
        <taxon>Bacteria</taxon>
        <taxon>Bacillati</taxon>
        <taxon>Bacillota</taxon>
        <taxon>Bacilli</taxon>
        <taxon>Bacillales</taxon>
        <taxon>Bacillaceae</taxon>
        <taxon>Rossellomorea</taxon>
    </lineage>
</organism>
<reference evidence="3 4" key="1">
    <citation type="submission" date="2019-06" db="EMBL/GenBank/DDBJ databases">
        <title>An operon consisting of a P-type ATPase gene and a transcriptional regular gene given the different cadmium resistance in Bacillus vietamensis 151-6 and Bacillus marisflavi 151-25.</title>
        <authorList>
            <person name="Yu X."/>
        </authorList>
    </citation>
    <scope>NUCLEOTIDE SEQUENCE [LARGE SCALE GENOMIC DNA]</scope>
    <source>
        <strain evidence="3 4">151-6</strain>
    </source>
</reference>
<evidence type="ECO:0000256" key="2">
    <source>
        <dbReference type="SAM" id="SignalP"/>
    </source>
</evidence>
<accession>A0A6I6UKE1</accession>
<evidence type="ECO:0000256" key="1">
    <source>
        <dbReference type="SAM" id="MobiDB-lite"/>
    </source>
</evidence>
<feature type="chain" id="PRO_5039016052" description="Lipoprotein" evidence="2">
    <location>
        <begin position="17"/>
        <end position="125"/>
    </location>
</feature>
<evidence type="ECO:0000313" key="3">
    <source>
        <dbReference type="EMBL" id="QHE62478.1"/>
    </source>
</evidence>
<name>A0A6I6UKE1_9BACI</name>
<evidence type="ECO:0008006" key="5">
    <source>
        <dbReference type="Google" id="ProtNLM"/>
    </source>
</evidence>
<dbReference type="PROSITE" id="PS51257">
    <property type="entry name" value="PROKAR_LIPOPROTEIN"/>
    <property type="match status" value="1"/>
</dbReference>
<keyword evidence="2" id="KW-0732">Signal</keyword>
<protein>
    <recommendedName>
        <fullName evidence="5">Lipoprotein</fullName>
    </recommendedName>
</protein>
<evidence type="ECO:0000313" key="4">
    <source>
        <dbReference type="Proteomes" id="UP000465062"/>
    </source>
</evidence>